<evidence type="ECO:0000313" key="2">
    <source>
        <dbReference type="Proteomes" id="UP000821837"/>
    </source>
</evidence>
<dbReference type="VEuPathDB" id="VectorBase:RSAN_029745"/>
<protein>
    <recommendedName>
        <fullName evidence="3">Tick transposon</fullName>
    </recommendedName>
</protein>
<accession>A0A9D4Q7Z5</accession>
<gene>
    <name evidence="1" type="ORF">HPB52_019026</name>
</gene>
<keyword evidence="2" id="KW-1185">Reference proteome</keyword>
<dbReference type="Proteomes" id="UP000821837">
    <property type="component" value="Unassembled WGS sequence"/>
</dbReference>
<organism evidence="1 2">
    <name type="scientific">Rhipicephalus sanguineus</name>
    <name type="common">Brown dog tick</name>
    <name type="synonym">Ixodes sanguineus</name>
    <dbReference type="NCBI Taxonomy" id="34632"/>
    <lineage>
        <taxon>Eukaryota</taxon>
        <taxon>Metazoa</taxon>
        <taxon>Ecdysozoa</taxon>
        <taxon>Arthropoda</taxon>
        <taxon>Chelicerata</taxon>
        <taxon>Arachnida</taxon>
        <taxon>Acari</taxon>
        <taxon>Parasitiformes</taxon>
        <taxon>Ixodida</taxon>
        <taxon>Ixodoidea</taxon>
        <taxon>Ixodidae</taxon>
        <taxon>Rhipicephalinae</taxon>
        <taxon>Rhipicephalus</taxon>
        <taxon>Rhipicephalus</taxon>
    </lineage>
</organism>
<reference evidence="1" key="2">
    <citation type="submission" date="2021-09" db="EMBL/GenBank/DDBJ databases">
        <authorList>
            <person name="Jia N."/>
            <person name="Wang J."/>
            <person name="Shi W."/>
            <person name="Du L."/>
            <person name="Sun Y."/>
            <person name="Zhan W."/>
            <person name="Jiang J."/>
            <person name="Wang Q."/>
            <person name="Zhang B."/>
            <person name="Ji P."/>
            <person name="Sakyi L.B."/>
            <person name="Cui X."/>
            <person name="Yuan T."/>
            <person name="Jiang B."/>
            <person name="Yang W."/>
            <person name="Lam T.T.-Y."/>
            <person name="Chang Q."/>
            <person name="Ding S."/>
            <person name="Wang X."/>
            <person name="Zhu J."/>
            <person name="Ruan X."/>
            <person name="Zhao L."/>
            <person name="Wei J."/>
            <person name="Que T."/>
            <person name="Du C."/>
            <person name="Cheng J."/>
            <person name="Dai P."/>
            <person name="Han X."/>
            <person name="Huang E."/>
            <person name="Gao Y."/>
            <person name="Liu J."/>
            <person name="Shao H."/>
            <person name="Ye R."/>
            <person name="Li L."/>
            <person name="Wei W."/>
            <person name="Wang X."/>
            <person name="Wang C."/>
            <person name="Huo Q."/>
            <person name="Li W."/>
            <person name="Guo W."/>
            <person name="Chen H."/>
            <person name="Chen S."/>
            <person name="Zhou L."/>
            <person name="Zhou L."/>
            <person name="Ni X."/>
            <person name="Tian J."/>
            <person name="Zhou Y."/>
            <person name="Sheng Y."/>
            <person name="Liu T."/>
            <person name="Pan Y."/>
            <person name="Xia L."/>
            <person name="Li J."/>
            <person name="Zhao F."/>
            <person name="Cao W."/>
        </authorList>
    </citation>
    <scope>NUCLEOTIDE SEQUENCE</scope>
    <source>
        <strain evidence="1">Rsan-2018</strain>
        <tissue evidence="1">Larvae</tissue>
    </source>
</reference>
<evidence type="ECO:0000313" key="1">
    <source>
        <dbReference type="EMBL" id="KAH7969499.1"/>
    </source>
</evidence>
<evidence type="ECO:0008006" key="3">
    <source>
        <dbReference type="Google" id="ProtNLM"/>
    </source>
</evidence>
<proteinExistence type="predicted"/>
<dbReference type="EMBL" id="JABSTV010001248">
    <property type="protein sequence ID" value="KAH7969499.1"/>
    <property type="molecule type" value="Genomic_DNA"/>
</dbReference>
<dbReference type="AlphaFoldDB" id="A0A9D4Q7Z5"/>
<reference evidence="1" key="1">
    <citation type="journal article" date="2020" name="Cell">
        <title>Large-Scale Comparative Analyses of Tick Genomes Elucidate Their Genetic Diversity and Vector Capacities.</title>
        <authorList>
            <consortium name="Tick Genome and Microbiome Consortium (TIGMIC)"/>
            <person name="Jia N."/>
            <person name="Wang J."/>
            <person name="Shi W."/>
            <person name="Du L."/>
            <person name="Sun Y."/>
            <person name="Zhan W."/>
            <person name="Jiang J.F."/>
            <person name="Wang Q."/>
            <person name="Zhang B."/>
            <person name="Ji P."/>
            <person name="Bell-Sakyi L."/>
            <person name="Cui X.M."/>
            <person name="Yuan T.T."/>
            <person name="Jiang B.G."/>
            <person name="Yang W.F."/>
            <person name="Lam T.T."/>
            <person name="Chang Q.C."/>
            <person name="Ding S.J."/>
            <person name="Wang X.J."/>
            <person name="Zhu J.G."/>
            <person name="Ruan X.D."/>
            <person name="Zhao L."/>
            <person name="Wei J.T."/>
            <person name="Ye R.Z."/>
            <person name="Que T.C."/>
            <person name="Du C.H."/>
            <person name="Zhou Y.H."/>
            <person name="Cheng J.X."/>
            <person name="Dai P.F."/>
            <person name="Guo W.B."/>
            <person name="Han X.H."/>
            <person name="Huang E.J."/>
            <person name="Li L.F."/>
            <person name="Wei W."/>
            <person name="Gao Y.C."/>
            <person name="Liu J.Z."/>
            <person name="Shao H.Z."/>
            <person name="Wang X."/>
            <person name="Wang C.C."/>
            <person name="Yang T.C."/>
            <person name="Huo Q.B."/>
            <person name="Li W."/>
            <person name="Chen H.Y."/>
            <person name="Chen S.E."/>
            <person name="Zhou L.G."/>
            <person name="Ni X.B."/>
            <person name="Tian J.H."/>
            <person name="Sheng Y."/>
            <person name="Liu T."/>
            <person name="Pan Y.S."/>
            <person name="Xia L.Y."/>
            <person name="Li J."/>
            <person name="Zhao F."/>
            <person name="Cao W.C."/>
        </authorList>
    </citation>
    <scope>NUCLEOTIDE SEQUENCE</scope>
    <source>
        <strain evidence="1">Rsan-2018</strain>
    </source>
</reference>
<sequence length="183" mass="21401">MKRLASLENKFGHNTKLEEAKSERECRQIKRNTITEASTERWRTSAAKKQSLQLYLEYKLAPDCEPFYRGDRESALLFQARTGSLTTQQRRWKVFEADPSCRLCGDTEETMQHIMMDCPRLGARAHPTLSLAEYMGRSDDSVDTRVEHTERAERRLKLWDRLCRQVDKHPYRVQRSGGPTAQH</sequence>
<name>A0A9D4Q7Z5_RHISA</name>
<comment type="caution">
    <text evidence="1">The sequence shown here is derived from an EMBL/GenBank/DDBJ whole genome shotgun (WGS) entry which is preliminary data.</text>
</comment>